<organism evidence="5 6">
    <name type="scientific">Anaeromicropila herbilytica</name>
    <dbReference type="NCBI Taxonomy" id="2785025"/>
    <lineage>
        <taxon>Bacteria</taxon>
        <taxon>Bacillati</taxon>
        <taxon>Bacillota</taxon>
        <taxon>Clostridia</taxon>
        <taxon>Lachnospirales</taxon>
        <taxon>Lachnospiraceae</taxon>
        <taxon>Anaeromicropila</taxon>
    </lineage>
</organism>
<evidence type="ECO:0000313" key="6">
    <source>
        <dbReference type="Proteomes" id="UP000595897"/>
    </source>
</evidence>
<evidence type="ECO:0000256" key="2">
    <source>
        <dbReference type="ARBA" id="ARBA00023034"/>
    </source>
</evidence>
<gene>
    <name evidence="5" type="ORF">bsdtb5_27710</name>
</gene>
<accession>A0A7R7IE00</accession>
<reference evidence="5 6" key="1">
    <citation type="submission" date="2020-11" db="EMBL/GenBank/DDBJ databases">
        <title>Draft genome sequencing of a Lachnospiraceae strain isolated from anoxic soil subjected to BSD treatment.</title>
        <authorList>
            <person name="Uek A."/>
            <person name="Tonouchi A."/>
        </authorList>
    </citation>
    <scope>NUCLEOTIDE SEQUENCE [LARGE SCALE GENOMIC DNA]</scope>
    <source>
        <strain evidence="5 6">TB5</strain>
    </source>
</reference>
<keyword evidence="6" id="KW-1185">Reference proteome</keyword>
<keyword evidence="2" id="KW-0333">Golgi apparatus</keyword>
<comment type="subcellular location">
    <subcellularLocation>
        <location evidence="1">Golgi apparatus membrane</location>
        <topology evidence="1">Peripheral membrane protein</topology>
        <orientation evidence="1">Cytoplasmic side</orientation>
    </subcellularLocation>
</comment>
<dbReference type="RefSeq" id="WP_271712593.1">
    <property type="nucleotide sequence ID" value="NZ_AP024169.1"/>
</dbReference>
<dbReference type="Proteomes" id="UP000595897">
    <property type="component" value="Chromosome"/>
</dbReference>
<dbReference type="GO" id="GO:0005737">
    <property type="term" value="C:cytoplasm"/>
    <property type="evidence" value="ECO:0007669"/>
    <property type="project" value="UniProtKB-ARBA"/>
</dbReference>
<dbReference type="InterPro" id="IPR008628">
    <property type="entry name" value="GPP34-like"/>
</dbReference>
<evidence type="ECO:0000256" key="1">
    <source>
        <dbReference type="ARBA" id="ARBA00004255"/>
    </source>
</evidence>
<dbReference type="KEGG" id="ahb:bsdtb5_27710"/>
<keyword evidence="3" id="KW-0446">Lipid-binding</keyword>
<evidence type="ECO:0000256" key="4">
    <source>
        <dbReference type="ARBA" id="ARBA00023136"/>
    </source>
</evidence>
<protein>
    <submittedName>
        <fullName evidence="5">GPP34 family phosphoprotein</fullName>
    </submittedName>
</protein>
<dbReference type="EMBL" id="AP024169">
    <property type="protein sequence ID" value="BCN31476.1"/>
    <property type="molecule type" value="Genomic_DNA"/>
</dbReference>
<dbReference type="AlphaFoldDB" id="A0A7R7IE00"/>
<name>A0A7R7IE00_9FIRM</name>
<dbReference type="Gene3D" id="1.10.3630.10">
    <property type="entry name" value="yeast vps74-n-term truncation variant domain like"/>
    <property type="match status" value="1"/>
</dbReference>
<dbReference type="InterPro" id="IPR038261">
    <property type="entry name" value="GPP34-like_sf"/>
</dbReference>
<dbReference type="GO" id="GO:0070273">
    <property type="term" value="F:phosphatidylinositol-4-phosphate binding"/>
    <property type="evidence" value="ECO:0007669"/>
    <property type="project" value="InterPro"/>
</dbReference>
<dbReference type="Pfam" id="PF05719">
    <property type="entry name" value="GPP34"/>
    <property type="match status" value="1"/>
</dbReference>
<evidence type="ECO:0000313" key="5">
    <source>
        <dbReference type="EMBL" id="BCN31476.1"/>
    </source>
</evidence>
<sequence>MNDLSIAQKYLLCSLKKKGAISAIQTEALTCVVSAGVIELILSKCAKMKEKKKIEIIGELDSSLKYLKSLYDHVNKKKEMSVNKIASDYVFSFTNKDIKGLMVDIAESLEASGYVSRAEAGIFRKKTVYIPVNEKVDAVINQVKNEVLGKAEMSDDTVAFVSLLDKSHQLKRFFSKDESEQLKVRLKEVKNTSSNNLVKQMVDYVDAIFIACTVH</sequence>
<proteinExistence type="predicted"/>
<dbReference type="GO" id="GO:0012505">
    <property type="term" value="C:endomembrane system"/>
    <property type="evidence" value="ECO:0007669"/>
    <property type="project" value="UniProtKB-ARBA"/>
</dbReference>
<keyword evidence="4" id="KW-0472">Membrane</keyword>
<evidence type="ECO:0000256" key="3">
    <source>
        <dbReference type="ARBA" id="ARBA00023121"/>
    </source>
</evidence>